<dbReference type="InterPro" id="IPR053181">
    <property type="entry name" value="EcdB-like_regulator"/>
</dbReference>
<dbReference type="Pfam" id="PF00172">
    <property type="entry name" value="Zn_clus"/>
    <property type="match status" value="1"/>
</dbReference>
<dbReference type="InterPro" id="IPR001138">
    <property type="entry name" value="Zn2Cys6_DnaBD"/>
</dbReference>
<keyword evidence="5" id="KW-0539">Nucleus</keyword>
<evidence type="ECO:0000256" key="5">
    <source>
        <dbReference type="ARBA" id="ARBA00023242"/>
    </source>
</evidence>
<dbReference type="AlphaFoldDB" id="A0A1C1CEI6"/>
<feature type="region of interest" description="Disordered" evidence="6">
    <location>
        <begin position="103"/>
        <end position="144"/>
    </location>
</feature>
<protein>
    <recommendedName>
        <fullName evidence="7">Zn(2)-C6 fungal-type domain-containing protein</fullName>
    </recommendedName>
</protein>
<feature type="compositionally biased region" description="Basic residues" evidence="6">
    <location>
        <begin position="26"/>
        <end position="35"/>
    </location>
</feature>
<dbReference type="GO" id="GO:0006351">
    <property type="term" value="P:DNA-templated transcription"/>
    <property type="evidence" value="ECO:0007669"/>
    <property type="project" value="InterPro"/>
</dbReference>
<dbReference type="EMBL" id="LGRB01000014">
    <property type="protein sequence ID" value="OCT46892.1"/>
    <property type="molecule type" value="Genomic_DNA"/>
</dbReference>
<keyword evidence="4" id="KW-0804">Transcription</keyword>
<dbReference type="InterPro" id="IPR036864">
    <property type="entry name" value="Zn2-C6_fun-type_DNA-bd_sf"/>
</dbReference>
<keyword evidence="9" id="KW-1185">Reference proteome</keyword>
<dbReference type="OrthoDB" id="4356994at2759"/>
<dbReference type="GO" id="GO:0000981">
    <property type="term" value="F:DNA-binding transcription factor activity, RNA polymerase II-specific"/>
    <property type="evidence" value="ECO:0007669"/>
    <property type="project" value="InterPro"/>
</dbReference>
<feature type="compositionally biased region" description="Basic and acidic residues" evidence="6">
    <location>
        <begin position="418"/>
        <end position="429"/>
    </location>
</feature>
<dbReference type="GO" id="GO:0008270">
    <property type="term" value="F:zinc ion binding"/>
    <property type="evidence" value="ECO:0007669"/>
    <property type="project" value="InterPro"/>
</dbReference>
<feature type="region of interest" description="Disordered" evidence="6">
    <location>
        <begin position="402"/>
        <end position="429"/>
    </location>
</feature>
<keyword evidence="3" id="KW-0238">DNA-binding</keyword>
<dbReference type="Proteomes" id="UP000094526">
    <property type="component" value="Unassembled WGS sequence"/>
</dbReference>
<evidence type="ECO:0000256" key="2">
    <source>
        <dbReference type="ARBA" id="ARBA00023015"/>
    </source>
</evidence>
<dbReference type="CDD" id="cd12148">
    <property type="entry name" value="fungal_TF_MHR"/>
    <property type="match status" value="1"/>
</dbReference>
<dbReference type="Pfam" id="PF04082">
    <property type="entry name" value="Fungal_trans"/>
    <property type="match status" value="1"/>
</dbReference>
<dbReference type="PROSITE" id="PS50048">
    <property type="entry name" value="ZN2_CY6_FUNGAL_2"/>
    <property type="match status" value="1"/>
</dbReference>
<keyword evidence="1" id="KW-0479">Metal-binding</keyword>
<dbReference type="VEuPathDB" id="FungiDB:G647_04528"/>
<evidence type="ECO:0000259" key="7">
    <source>
        <dbReference type="PROSITE" id="PS50048"/>
    </source>
</evidence>
<gene>
    <name evidence="8" type="ORF">CLCR_02303</name>
</gene>
<organism evidence="8 9">
    <name type="scientific">Cladophialophora carrionii</name>
    <dbReference type="NCBI Taxonomy" id="86049"/>
    <lineage>
        <taxon>Eukaryota</taxon>
        <taxon>Fungi</taxon>
        <taxon>Dikarya</taxon>
        <taxon>Ascomycota</taxon>
        <taxon>Pezizomycotina</taxon>
        <taxon>Eurotiomycetes</taxon>
        <taxon>Chaetothyriomycetidae</taxon>
        <taxon>Chaetothyriales</taxon>
        <taxon>Herpotrichiellaceae</taxon>
        <taxon>Cladophialophora</taxon>
    </lineage>
</organism>
<evidence type="ECO:0000313" key="9">
    <source>
        <dbReference type="Proteomes" id="UP000094526"/>
    </source>
</evidence>
<dbReference type="SMART" id="SM00066">
    <property type="entry name" value="GAL4"/>
    <property type="match status" value="1"/>
</dbReference>
<dbReference type="CDD" id="cd00067">
    <property type="entry name" value="GAL4"/>
    <property type="match status" value="1"/>
</dbReference>
<dbReference type="GO" id="GO:0003677">
    <property type="term" value="F:DNA binding"/>
    <property type="evidence" value="ECO:0007669"/>
    <property type="project" value="UniProtKB-KW"/>
</dbReference>
<comment type="caution">
    <text evidence="8">The sequence shown here is derived from an EMBL/GenBank/DDBJ whole genome shotgun (WGS) entry which is preliminary data.</text>
</comment>
<name>A0A1C1CEI6_9EURO</name>
<feature type="domain" description="Zn(2)-C6 fungal-type" evidence="7">
    <location>
        <begin position="44"/>
        <end position="74"/>
    </location>
</feature>
<accession>A0A1C1CEI6</accession>
<evidence type="ECO:0000313" key="8">
    <source>
        <dbReference type="EMBL" id="OCT46892.1"/>
    </source>
</evidence>
<evidence type="ECO:0000256" key="3">
    <source>
        <dbReference type="ARBA" id="ARBA00023125"/>
    </source>
</evidence>
<feature type="compositionally biased region" description="Polar residues" evidence="6">
    <location>
        <begin position="132"/>
        <end position="142"/>
    </location>
</feature>
<dbReference type="PANTHER" id="PTHR47785">
    <property type="entry name" value="ZN(II)2CYS6 TRANSCRIPTION FACTOR (EUROFUNG)-RELATED-RELATED"/>
    <property type="match status" value="1"/>
</dbReference>
<dbReference type="PANTHER" id="PTHR47785:SF5">
    <property type="entry name" value="ZN(II)2CYS6 TRANSCRIPTION FACTOR (EUROFUNG)"/>
    <property type="match status" value="1"/>
</dbReference>
<keyword evidence="2" id="KW-0805">Transcription regulation</keyword>
<proteinExistence type="predicted"/>
<dbReference type="InterPro" id="IPR007219">
    <property type="entry name" value="XnlR_reg_dom"/>
</dbReference>
<evidence type="ECO:0000256" key="6">
    <source>
        <dbReference type="SAM" id="MobiDB-lite"/>
    </source>
</evidence>
<reference evidence="9" key="1">
    <citation type="submission" date="2015-07" db="EMBL/GenBank/DDBJ databases">
        <authorList>
            <person name="Teixeira M.M."/>
            <person name="Souza R.C."/>
            <person name="Almeida L.G."/>
            <person name="Vicente V.A."/>
            <person name="de Hoog S."/>
            <person name="Bocca A.L."/>
            <person name="de Almeida S.R."/>
            <person name="Vasconcelos A.T."/>
            <person name="Felipe M.S."/>
        </authorList>
    </citation>
    <scope>NUCLEOTIDE SEQUENCE [LARGE SCALE GENOMIC DNA]</scope>
    <source>
        <strain evidence="9">KSF</strain>
    </source>
</reference>
<feature type="region of interest" description="Disordered" evidence="6">
    <location>
        <begin position="1"/>
        <end position="35"/>
    </location>
</feature>
<dbReference type="PROSITE" id="PS00463">
    <property type="entry name" value="ZN2_CY6_FUNGAL_1"/>
    <property type="match status" value="1"/>
</dbReference>
<evidence type="ECO:0000256" key="4">
    <source>
        <dbReference type="ARBA" id="ARBA00023163"/>
    </source>
</evidence>
<sequence>MSQEGSAADHEDAENVPRSSPEPPVKRRRPNTTLLGKKKRALTACQFCRLRKTKCDNARPRCSFCQYRQVKCVYADDFEPPTEYDDASQEILSRLSEIKTLLQREGSSVSHENGYHNATPPVTRPSARSEPAVSSPTSQRTQPPHLKWTYASTRCESLLKWPVFRHLVSDEEANIDHFLLDPGVQDDCGSSNELTDSANAAYGRRSFRDIVPLCKRFLKLVHPRNPILDATELLTHAERVVEKGLAWDSPSCLVLIACALACCTQPWEPSTSEFSFLDTDQDAQDPPEDKQAADAYYMAARKRMGLLQDSIIDTQCFFFASIYERYCLRPLRAWFYLPQASSCLQLHLLRRTGIPQNLDPGSKAYLLEQSVFWSCLKAESELVPETGLRPTGLEDFCSSDSFPSPPAIPNNTPSLRGSDQRSWHEQDDEYSRQHEERSWCFYLSEISLRRTINDTLLLLYRNGEAHWMENIHFVLKHAAECEKQIDMWHAHLPEQISFQYEQPPTNELSFYLRGRFQDWREFILRPLLYYVVHYKTYRAPQGRQQERAESDCGIPDLALSLAQVHVSVCADLIVHYSKHKRHGGIWFAARRTFLCALVVLATVAAAGDGEGDVSSGLSVGVHPPQNWLALVTLALQTLSRWSPEAKDVERMRTILQRLFDEVRQREELAVAL</sequence>
<evidence type="ECO:0000256" key="1">
    <source>
        <dbReference type="ARBA" id="ARBA00022723"/>
    </source>
</evidence>
<dbReference type="SUPFAM" id="SSF57701">
    <property type="entry name" value="Zn2/Cys6 DNA-binding domain"/>
    <property type="match status" value="1"/>
</dbReference>
<dbReference type="VEuPathDB" id="FungiDB:CLCR_02303"/>
<dbReference type="STRING" id="86049.A0A1C1CEI6"/>
<dbReference type="Gene3D" id="4.10.240.10">
    <property type="entry name" value="Zn(2)-C6 fungal-type DNA-binding domain"/>
    <property type="match status" value="1"/>
</dbReference>